<name>A0ABU2QXN2_9ACTN</name>
<organism evidence="3 4">
    <name type="scientific">Streptomyces evansiae</name>
    <dbReference type="NCBI Taxonomy" id="3075535"/>
    <lineage>
        <taxon>Bacteria</taxon>
        <taxon>Bacillati</taxon>
        <taxon>Actinomycetota</taxon>
        <taxon>Actinomycetes</taxon>
        <taxon>Kitasatosporales</taxon>
        <taxon>Streptomycetaceae</taxon>
        <taxon>Streptomyces</taxon>
    </lineage>
</organism>
<dbReference type="CDD" id="cd00093">
    <property type="entry name" value="HTH_XRE"/>
    <property type="match status" value="1"/>
</dbReference>
<dbReference type="RefSeq" id="WP_010262868.1">
    <property type="nucleotide sequence ID" value="NZ_JAVRET010000002.1"/>
</dbReference>
<dbReference type="PROSITE" id="PS50943">
    <property type="entry name" value="HTH_CROC1"/>
    <property type="match status" value="1"/>
</dbReference>
<protein>
    <submittedName>
        <fullName evidence="3">Helix-turn-helix domain-containing protein</fullName>
    </submittedName>
</protein>
<dbReference type="EMBL" id="JAVRET010000002">
    <property type="protein sequence ID" value="MDT0407790.1"/>
    <property type="molecule type" value="Genomic_DNA"/>
</dbReference>
<evidence type="ECO:0000259" key="2">
    <source>
        <dbReference type="PROSITE" id="PS50943"/>
    </source>
</evidence>
<dbReference type="Gene3D" id="1.10.260.40">
    <property type="entry name" value="lambda repressor-like DNA-binding domains"/>
    <property type="match status" value="1"/>
</dbReference>
<dbReference type="InterPro" id="IPR010982">
    <property type="entry name" value="Lambda_DNA-bd_dom_sf"/>
</dbReference>
<evidence type="ECO:0000256" key="1">
    <source>
        <dbReference type="SAM" id="MobiDB-lite"/>
    </source>
</evidence>
<proteinExistence type="predicted"/>
<gene>
    <name evidence="3" type="ORF">RM698_01825</name>
</gene>
<feature type="region of interest" description="Disordered" evidence="1">
    <location>
        <begin position="133"/>
        <end position="153"/>
    </location>
</feature>
<dbReference type="InterPro" id="IPR001387">
    <property type="entry name" value="Cro/C1-type_HTH"/>
</dbReference>
<sequence>MENDPTDPPPSFAQRLDHLFETVHPKGRGPYTYEEVATGIKRQGGPTISASYIWQLRSGGRDNPTKRHMEALSAFFGVPVAYFFDDNTSKKIQAEIDALAVLRDNGVRSLALRASGLSSKSLQIIGEMIDRTRELEGLQPREATPDTPSKNSE</sequence>
<evidence type="ECO:0000313" key="3">
    <source>
        <dbReference type="EMBL" id="MDT0407790.1"/>
    </source>
</evidence>
<dbReference type="Proteomes" id="UP001183610">
    <property type="component" value="Unassembled WGS sequence"/>
</dbReference>
<evidence type="ECO:0000313" key="4">
    <source>
        <dbReference type="Proteomes" id="UP001183610"/>
    </source>
</evidence>
<accession>A0ABU2QXN2</accession>
<reference evidence="4" key="1">
    <citation type="submission" date="2023-07" db="EMBL/GenBank/DDBJ databases">
        <title>30 novel species of actinomycetes from the DSMZ collection.</title>
        <authorList>
            <person name="Nouioui I."/>
        </authorList>
    </citation>
    <scope>NUCLEOTIDE SEQUENCE [LARGE SCALE GENOMIC DNA]</scope>
    <source>
        <strain evidence="4">DSM 41979</strain>
    </source>
</reference>
<keyword evidence="4" id="KW-1185">Reference proteome</keyword>
<comment type="caution">
    <text evidence="3">The sequence shown here is derived from an EMBL/GenBank/DDBJ whole genome shotgun (WGS) entry which is preliminary data.</text>
</comment>
<feature type="domain" description="HTH cro/C1-type" evidence="2">
    <location>
        <begin position="48"/>
        <end position="83"/>
    </location>
</feature>